<evidence type="ECO:0000256" key="1">
    <source>
        <dbReference type="ARBA" id="ARBA00000900"/>
    </source>
</evidence>
<dbReference type="Pfam" id="PF18995">
    <property type="entry name" value="PRT6_C"/>
    <property type="match status" value="1"/>
</dbReference>
<comment type="function">
    <text evidence="10">Ubiquitin ligase protein which is a component of the N-end rule pathway. Recognizes and binds to proteins bearing specific N-terminal residues that are destabilizing according to the N-end rule, leading to their ubiquitination and subsequent degradation.</text>
</comment>
<keyword evidence="14" id="KW-1185">Reference proteome</keyword>
<keyword evidence="4 10" id="KW-0479">Metal-binding</keyword>
<dbReference type="GO" id="GO:0016567">
    <property type="term" value="P:protein ubiquitination"/>
    <property type="evidence" value="ECO:0007669"/>
    <property type="project" value="UniProtKB-UniRule"/>
</dbReference>
<dbReference type="EMBL" id="KZ987937">
    <property type="protein sequence ID" value="RKP13821.1"/>
    <property type="molecule type" value="Genomic_DNA"/>
</dbReference>
<dbReference type="InterPro" id="IPR003769">
    <property type="entry name" value="ClpS_core"/>
</dbReference>
<dbReference type="InterPro" id="IPR044046">
    <property type="entry name" value="E3_ligase_UBR-like_C"/>
</dbReference>
<dbReference type="PANTHER" id="PTHR21497:SF24">
    <property type="entry name" value="E3 UBIQUITIN-PROTEIN LIGASE UBR1"/>
    <property type="match status" value="1"/>
</dbReference>
<keyword evidence="6 10" id="KW-0833">Ubl conjugation pathway</keyword>
<feature type="region of interest" description="Disordered" evidence="11">
    <location>
        <begin position="1059"/>
        <end position="1099"/>
    </location>
</feature>
<dbReference type="Pfam" id="PF22960">
    <property type="entry name" value="WHD_UBR1"/>
    <property type="match status" value="1"/>
</dbReference>
<dbReference type="CDD" id="cd19673">
    <property type="entry name" value="UBR-box_UBR3"/>
    <property type="match status" value="1"/>
</dbReference>
<evidence type="ECO:0000256" key="6">
    <source>
        <dbReference type="ARBA" id="ARBA00022786"/>
    </source>
</evidence>
<feature type="zinc finger region" description="UBR-type" evidence="9">
    <location>
        <begin position="46"/>
        <end position="120"/>
    </location>
</feature>
<dbReference type="InterPro" id="IPR055194">
    <property type="entry name" value="UBR1-like_WH"/>
</dbReference>
<evidence type="ECO:0000256" key="9">
    <source>
        <dbReference type="PROSITE-ProRule" id="PRU00508"/>
    </source>
</evidence>
<evidence type="ECO:0000313" key="13">
    <source>
        <dbReference type="EMBL" id="RKP13821.1"/>
    </source>
</evidence>
<dbReference type="InterPro" id="IPR014719">
    <property type="entry name" value="Ribosomal_bL12_C/ClpS-like"/>
</dbReference>
<feature type="region of interest" description="Disordered" evidence="11">
    <location>
        <begin position="1196"/>
        <end position="1237"/>
    </location>
</feature>
<feature type="compositionally biased region" description="Acidic residues" evidence="11">
    <location>
        <begin position="1082"/>
        <end position="1092"/>
    </location>
</feature>
<dbReference type="GO" id="GO:0000151">
    <property type="term" value="C:ubiquitin ligase complex"/>
    <property type="evidence" value="ECO:0007669"/>
    <property type="project" value="TreeGrafter"/>
</dbReference>
<comment type="catalytic activity">
    <reaction evidence="1 10">
        <text>S-ubiquitinyl-[E2 ubiquitin-conjugating enzyme]-L-cysteine + [acceptor protein]-L-lysine = [E2 ubiquitin-conjugating enzyme]-L-cysteine + N(6)-ubiquitinyl-[acceptor protein]-L-lysine.</text>
        <dbReference type="EC" id="2.3.2.27"/>
    </reaction>
</comment>
<feature type="region of interest" description="Disordered" evidence="11">
    <location>
        <begin position="181"/>
        <end position="213"/>
    </location>
</feature>
<dbReference type="Pfam" id="PF02617">
    <property type="entry name" value="ClpS"/>
    <property type="match status" value="1"/>
</dbReference>
<sequence>MDKLMFGVSAQCGYRRFGLTVPLVLARIEAALPSTTTDRSALIASPICGKYLNQSDIFYRCRECGMDNTCVMCAECFEASGHFHDNHDVSVSLNPSGGGCCDCGDPEAWNNPIGCPLHPDPREKGSGEGESPSDESLPDLTRLTEVMGEILDWCLDILSYSPEVIELDDIEHINEASSHLGDLGLDDKGNPIGESHETSPTSLPQPGGIEEEHGHETTKGVLYGCVLWNDETHSFDEVVSQITLAARFSDARARRIAEEVDARGRAILIHLRNLRIIHSIARKVEEIGLQLSIQKARDLWAEEEVGILLSVLARLISPEMEDASSGEGLGGPGRDSTPIHNDLAAHVRSLSHKALPLIKVALRRAFLLSTKCTSSLFDPYKRLEALLLLDARLWKEARLVTRCIYVGAILSDPVPRREMALMFAKCYKTLARCHLGVDRSPEHSTLTFSIQMFTVPSIAEELVGRPGGLLEDLIQLIIYHFRPADKYCSVLPYTPSSLGGRGLRCEHSVFHNKRLSYLTHDLTFLLGGPLARAAVLGGKSGSTLDARAIRLTHLLLAFQGMDGQVRVVGQHVEFESEGWAPAFGLTMQLTQVVEAFGEALGIVGLPYISGKLVEWVDSVEKGAEKEREGEEEEEGTKEEHEKFEGVVRFHTPRSNTIPRLSQVVSFSVMSQMVSVHLPLHWLLSECIKYWAAQAVGQSETCTTNEDPHDPLLGQSLRQALGKYLTYPEGLSPTNTKNVSAQEGQLYDHQWHGIFDYPLRTWVWLSQVGAGLWVRNGYGVRRQAHLYRSVSLREHTQCADLLLIQTFLGYVELPSVWLLTLVDRFGLLGWWKRGLVLKSEGEGDDDTRMDEDSENQEEGCRGTGYDERQFRHMLEELLYLIILTIKERPHLAGWDEDRRVERALIHATALPAPYTEVMYRLPESIGRSRVLEQVMSRVASCTGEGEGPERWRLNEEDQWVDQVDPYWVHYSRNMRAELLEWKRKHQAKTTDLTSRLPHLIPIPPSSPYHGYAERLYKDESGEMMLLLVCKVWSLSKEGEEEGVGSEEEEDEVITMADDPMTRATTRTTRAGDDAMVTVRGGDTDTDEEDEEGEVGGGSGGGVREMGLHLLLLGLSMCKESFSWALHDTNLSLSGERTTLYHLLKEWIIQRECSHRSKSTAAGSQAPSRVAGVLEENVSIILATVDSVTGDDWKEDLRRRREAEEREAEQAQEATCPSDQDGSEESKEERRKREAKERQARMMADFAKAQQAFMVNHSEWLEEEEEEEGDGEGMDGEDSAKSHHPPWEYPKGTCIVCQDELGTTGTSASGTDEESTSGERGYGMLAFLQTSTHQHSARLDDQEYVAQLMDGMTHTRPMQDEGFPESPKKFKSEVAMTWTSCGHLIHADCLQGYYNSIRSRHMGQPTRRQPESVERGEFLCPLCKALGNALIPMSSLRNVEDRSTERVELRGSRNFERSKESRVFFLTPYPISVDKRMQQEGEAFMLSGTTAKSPSSREGGDRTNESPGETGTGEEEGEEEGESEGEEEEDGSPPEPFMTHARLDGQPIIRLTSISLAQRMSRGKKAERKRSWCVRGASDVAQQARRLWREWKFDVAGIPRVETKLGGADLLCHTLTATLAEEEIIQRSRSKESQAVTQTRLTFLRGLSEMVVTSAGDYLMDASGGLQLRGRALEAGMGLWYDLRSILEYPPLQILVELSVWTWPWLPCATDQETRGLPLSDYLPRLWAMEATRVILHLITQVDLRQMQELDGTGSSSVKFSWMAPEEPDHEAYRGGMKRLVDRLIQWYGPEIRFPKEVRKALLTTRACRLVWSFLGVLLRRMVLFMQVRYGLEWEAEGEGGSKGEMDRMLAWLGLPQSLDGLFPPLGKNGPESDAYPGLHYVMHAICLTHLRVYGNQNPPLPPPTLASRINLPDPAPIGLIRLTHRLDTLFRYARRRCPRCHKVPSEPAVCLACGAILCSQSFCCMRNDVGECTQHYMR</sequence>
<accession>A0A4P9Y6G1</accession>
<feature type="compositionally biased region" description="Acidic residues" evidence="11">
    <location>
        <begin position="841"/>
        <end position="856"/>
    </location>
</feature>
<name>A0A4P9Y6G1_9FUNG</name>
<dbReference type="UniPathway" id="UPA00143"/>
<evidence type="ECO:0000256" key="4">
    <source>
        <dbReference type="ARBA" id="ARBA00022723"/>
    </source>
</evidence>
<dbReference type="Pfam" id="PF02207">
    <property type="entry name" value="zf-UBR"/>
    <property type="match status" value="1"/>
</dbReference>
<dbReference type="GO" id="GO:0061630">
    <property type="term" value="F:ubiquitin protein ligase activity"/>
    <property type="evidence" value="ECO:0007669"/>
    <property type="project" value="UniProtKB-UniRule"/>
</dbReference>
<keyword evidence="7 10" id="KW-0862">Zinc</keyword>
<dbReference type="GO" id="GO:0005737">
    <property type="term" value="C:cytoplasm"/>
    <property type="evidence" value="ECO:0007669"/>
    <property type="project" value="TreeGrafter"/>
</dbReference>
<dbReference type="GO" id="GO:0071596">
    <property type="term" value="P:ubiquitin-dependent protein catabolic process via the N-end rule pathway"/>
    <property type="evidence" value="ECO:0007669"/>
    <property type="project" value="UniProtKB-UniRule"/>
</dbReference>
<comment type="similarity">
    <text evidence="8 10">Belongs to the E3 ubiquitin-protein ligase UBR1-like family.</text>
</comment>
<keyword evidence="3 10" id="KW-0808">Transferase</keyword>
<evidence type="ECO:0000256" key="2">
    <source>
        <dbReference type="ARBA" id="ARBA00004906"/>
    </source>
</evidence>
<feature type="region of interest" description="Disordered" evidence="11">
    <location>
        <begin position="623"/>
        <end position="642"/>
    </location>
</feature>
<feature type="compositionally biased region" description="Basic and acidic residues" evidence="11">
    <location>
        <begin position="185"/>
        <end position="197"/>
    </location>
</feature>
<evidence type="ECO:0000256" key="3">
    <source>
        <dbReference type="ARBA" id="ARBA00022679"/>
    </source>
</evidence>
<feature type="region of interest" description="Disordered" evidence="11">
    <location>
        <begin position="840"/>
        <end position="861"/>
    </location>
</feature>
<feature type="compositionally biased region" description="Acidic residues" evidence="11">
    <location>
        <begin position="1259"/>
        <end position="1275"/>
    </location>
</feature>
<feature type="compositionally biased region" description="Basic and acidic residues" evidence="11">
    <location>
        <begin position="1222"/>
        <end position="1237"/>
    </location>
</feature>
<evidence type="ECO:0000256" key="11">
    <source>
        <dbReference type="SAM" id="MobiDB-lite"/>
    </source>
</evidence>
<feature type="region of interest" description="Disordered" evidence="11">
    <location>
        <begin position="1485"/>
        <end position="1542"/>
    </location>
</feature>
<gene>
    <name evidence="13" type="ORF">BJ684DRAFT_19715</name>
</gene>
<feature type="region of interest" description="Disordered" evidence="11">
    <location>
        <begin position="1259"/>
        <end position="1287"/>
    </location>
</feature>
<evidence type="ECO:0000256" key="8">
    <source>
        <dbReference type="ARBA" id="ARBA00046341"/>
    </source>
</evidence>
<dbReference type="FunFam" id="2.10.110.30:FF:000002">
    <property type="entry name" value="Putative e3 ubiquitin-protein ligase ubr3"/>
    <property type="match status" value="1"/>
</dbReference>
<organism evidence="13 14">
    <name type="scientific">Piptocephalis cylindrospora</name>
    <dbReference type="NCBI Taxonomy" id="1907219"/>
    <lineage>
        <taxon>Eukaryota</taxon>
        <taxon>Fungi</taxon>
        <taxon>Fungi incertae sedis</taxon>
        <taxon>Zoopagomycota</taxon>
        <taxon>Zoopagomycotina</taxon>
        <taxon>Zoopagomycetes</taxon>
        <taxon>Zoopagales</taxon>
        <taxon>Piptocephalidaceae</taxon>
        <taxon>Piptocephalis</taxon>
    </lineage>
</organism>
<dbReference type="PROSITE" id="PS51157">
    <property type="entry name" value="ZF_UBR"/>
    <property type="match status" value="1"/>
</dbReference>
<evidence type="ECO:0000313" key="14">
    <source>
        <dbReference type="Proteomes" id="UP000267251"/>
    </source>
</evidence>
<evidence type="ECO:0000259" key="12">
    <source>
        <dbReference type="PROSITE" id="PS51157"/>
    </source>
</evidence>
<feature type="domain" description="UBR-type" evidence="12">
    <location>
        <begin position="46"/>
        <end position="120"/>
    </location>
</feature>
<protein>
    <recommendedName>
        <fullName evidence="10">E3 ubiquitin-protein ligase</fullName>
        <ecNumber evidence="10">2.3.2.27</ecNumber>
    </recommendedName>
</protein>
<feature type="compositionally biased region" description="Polar residues" evidence="11">
    <location>
        <begin position="1485"/>
        <end position="1494"/>
    </location>
</feature>
<evidence type="ECO:0000256" key="5">
    <source>
        <dbReference type="ARBA" id="ARBA00022771"/>
    </source>
</evidence>
<feature type="compositionally biased region" description="Acidic residues" evidence="11">
    <location>
        <begin position="1510"/>
        <end position="1530"/>
    </location>
</feature>
<dbReference type="Gene3D" id="2.10.110.30">
    <property type="match status" value="1"/>
</dbReference>
<dbReference type="SMART" id="SM00396">
    <property type="entry name" value="ZnF_UBR1"/>
    <property type="match status" value="1"/>
</dbReference>
<evidence type="ECO:0000256" key="7">
    <source>
        <dbReference type="ARBA" id="ARBA00022833"/>
    </source>
</evidence>
<reference evidence="14" key="1">
    <citation type="journal article" date="2018" name="Nat. Microbiol.">
        <title>Leveraging single-cell genomics to expand the fungal tree of life.</title>
        <authorList>
            <person name="Ahrendt S.R."/>
            <person name="Quandt C.A."/>
            <person name="Ciobanu D."/>
            <person name="Clum A."/>
            <person name="Salamov A."/>
            <person name="Andreopoulos B."/>
            <person name="Cheng J.F."/>
            <person name="Woyke T."/>
            <person name="Pelin A."/>
            <person name="Henrissat B."/>
            <person name="Reynolds N.K."/>
            <person name="Benny G.L."/>
            <person name="Smith M.E."/>
            <person name="James T.Y."/>
            <person name="Grigoriev I.V."/>
        </authorList>
    </citation>
    <scope>NUCLEOTIDE SEQUENCE [LARGE SCALE GENOMIC DNA]</scope>
</reference>
<proteinExistence type="inferred from homology"/>
<dbReference type="SUPFAM" id="SSF54736">
    <property type="entry name" value="ClpS-like"/>
    <property type="match status" value="1"/>
</dbReference>
<comment type="pathway">
    <text evidence="2 10">Protein modification; protein ubiquitination.</text>
</comment>
<evidence type="ECO:0000256" key="10">
    <source>
        <dbReference type="RuleBase" id="RU366018"/>
    </source>
</evidence>
<dbReference type="InterPro" id="IPR039164">
    <property type="entry name" value="UBR1-like"/>
</dbReference>
<dbReference type="InterPro" id="IPR003126">
    <property type="entry name" value="Znf_UBR"/>
</dbReference>
<dbReference type="EC" id="2.3.2.27" evidence="10"/>
<feature type="region of interest" description="Disordered" evidence="11">
    <location>
        <begin position="114"/>
        <end position="139"/>
    </location>
</feature>
<dbReference type="OrthoDB" id="26387at2759"/>
<dbReference type="Proteomes" id="UP000267251">
    <property type="component" value="Unassembled WGS sequence"/>
</dbReference>
<dbReference type="PANTHER" id="PTHR21497">
    <property type="entry name" value="UBIQUITIN LIGASE E3 ALPHA-RELATED"/>
    <property type="match status" value="1"/>
</dbReference>
<dbReference type="Gene3D" id="3.30.1390.10">
    <property type="match status" value="1"/>
</dbReference>
<dbReference type="CDD" id="cd16482">
    <property type="entry name" value="RING-H2_UBR1-like"/>
    <property type="match status" value="1"/>
</dbReference>
<keyword evidence="5 10" id="KW-0863">Zinc-finger</keyword>
<dbReference type="GO" id="GO:0008270">
    <property type="term" value="F:zinc ion binding"/>
    <property type="evidence" value="ECO:0007669"/>
    <property type="project" value="UniProtKB-UniRule"/>
</dbReference>